<dbReference type="Proteomes" id="UP001597301">
    <property type="component" value="Unassembled WGS sequence"/>
</dbReference>
<dbReference type="Gene3D" id="1.20.120.450">
    <property type="entry name" value="dinb family like domain"/>
    <property type="match status" value="1"/>
</dbReference>
<gene>
    <name evidence="2" type="ORF">ACFSCZ_00290</name>
</gene>
<proteinExistence type="predicted"/>
<dbReference type="Pfam" id="PF12867">
    <property type="entry name" value="DinB_2"/>
    <property type="match status" value="1"/>
</dbReference>
<organism evidence="2 3">
    <name type="scientific">Siminovitchia sediminis</name>
    <dbReference type="NCBI Taxonomy" id="1274353"/>
    <lineage>
        <taxon>Bacteria</taxon>
        <taxon>Bacillati</taxon>
        <taxon>Bacillota</taxon>
        <taxon>Bacilli</taxon>
        <taxon>Bacillales</taxon>
        <taxon>Bacillaceae</taxon>
        <taxon>Siminovitchia</taxon>
    </lineage>
</organism>
<accession>A0ABW4KDN5</accession>
<dbReference type="EMBL" id="JBHUEO010000001">
    <property type="protein sequence ID" value="MFD1705188.1"/>
    <property type="molecule type" value="Genomic_DNA"/>
</dbReference>
<evidence type="ECO:0000313" key="3">
    <source>
        <dbReference type="Proteomes" id="UP001597301"/>
    </source>
</evidence>
<evidence type="ECO:0000259" key="1">
    <source>
        <dbReference type="Pfam" id="PF12867"/>
    </source>
</evidence>
<comment type="caution">
    <text evidence="2">The sequence shown here is derived from an EMBL/GenBank/DDBJ whole genome shotgun (WGS) entry which is preliminary data.</text>
</comment>
<dbReference type="InterPro" id="IPR024775">
    <property type="entry name" value="DinB-like"/>
</dbReference>
<reference evidence="3" key="1">
    <citation type="journal article" date="2019" name="Int. J. Syst. Evol. Microbiol.">
        <title>The Global Catalogue of Microorganisms (GCM) 10K type strain sequencing project: providing services to taxonomists for standard genome sequencing and annotation.</title>
        <authorList>
            <consortium name="The Broad Institute Genomics Platform"/>
            <consortium name="The Broad Institute Genome Sequencing Center for Infectious Disease"/>
            <person name="Wu L."/>
            <person name="Ma J."/>
        </authorList>
    </citation>
    <scope>NUCLEOTIDE SEQUENCE [LARGE SCALE GENOMIC DNA]</scope>
    <source>
        <strain evidence="3">CGMCC 1.12295</strain>
    </source>
</reference>
<protein>
    <submittedName>
        <fullName evidence="2">DinB family protein</fullName>
    </submittedName>
</protein>
<evidence type="ECO:0000313" key="2">
    <source>
        <dbReference type="EMBL" id="MFD1705188.1"/>
    </source>
</evidence>
<keyword evidence="3" id="KW-1185">Reference proteome</keyword>
<feature type="domain" description="DinB-like" evidence="1">
    <location>
        <begin position="7"/>
        <end position="143"/>
    </location>
</feature>
<sequence>MESLNMFEYSRAAVLIALGNTKEGTWDTKIENFPNTIRWNAGHMYITAEDYLSKADKDYEIIHPEWYDFFIDGTSPFKWEEEPPSVVEIMDALKKQGKRIMEFFQGKVKNRASETVDIRYLKLDTVDAALQFVTWHDGIHLGIVKSMQNVLK</sequence>
<dbReference type="InterPro" id="IPR034660">
    <property type="entry name" value="DinB/YfiT-like"/>
</dbReference>
<dbReference type="RefSeq" id="WP_380771419.1">
    <property type="nucleotide sequence ID" value="NZ_JBHUEO010000001.1"/>
</dbReference>
<dbReference type="SUPFAM" id="SSF109854">
    <property type="entry name" value="DinB/YfiT-like putative metalloenzymes"/>
    <property type="match status" value="1"/>
</dbReference>
<name>A0ABW4KDN5_9BACI</name>